<evidence type="ECO:0000256" key="9">
    <source>
        <dbReference type="RuleBase" id="RU362035"/>
    </source>
</evidence>
<keyword evidence="7 9" id="KW-0406">Ion transport</keyword>
<dbReference type="InterPro" id="IPR013769">
    <property type="entry name" value="Band3_cytoplasmic_dom"/>
</dbReference>
<feature type="compositionally biased region" description="Low complexity" evidence="10">
    <location>
        <begin position="308"/>
        <end position="329"/>
    </location>
</feature>
<dbReference type="Proteomes" id="UP000267096">
    <property type="component" value="Unassembled WGS sequence"/>
</dbReference>
<feature type="transmembrane region" description="Helical" evidence="9">
    <location>
        <begin position="975"/>
        <end position="995"/>
    </location>
</feature>
<evidence type="ECO:0000313" key="15">
    <source>
        <dbReference type="WBParaSite" id="ASIM_0001394401-mRNA-1"/>
    </source>
</evidence>
<feature type="compositionally biased region" description="Low complexity" evidence="10">
    <location>
        <begin position="24"/>
        <end position="59"/>
    </location>
</feature>
<evidence type="ECO:0000256" key="10">
    <source>
        <dbReference type="SAM" id="MobiDB-lite"/>
    </source>
</evidence>
<keyword evidence="4" id="KW-1003">Cell membrane</keyword>
<feature type="compositionally biased region" description="Polar residues" evidence="10">
    <location>
        <begin position="298"/>
        <end position="307"/>
    </location>
</feature>
<dbReference type="Gene3D" id="3.40.930.10">
    <property type="entry name" value="Mannitol-specific EII, Chain A"/>
    <property type="match status" value="1"/>
</dbReference>
<reference evidence="15" key="1">
    <citation type="submission" date="2016-04" db="UniProtKB">
        <authorList>
            <consortium name="WormBaseParasite"/>
        </authorList>
    </citation>
    <scope>IDENTIFICATION</scope>
</reference>
<evidence type="ECO:0000256" key="4">
    <source>
        <dbReference type="ARBA" id="ARBA00022475"/>
    </source>
</evidence>
<feature type="region of interest" description="Disordered" evidence="10">
    <location>
        <begin position="286"/>
        <end position="348"/>
    </location>
</feature>
<protein>
    <recommendedName>
        <fullName evidence="9">Anion exchange protein</fullName>
    </recommendedName>
</protein>
<keyword evidence="14" id="KW-1185">Reference proteome</keyword>
<feature type="compositionally biased region" description="Low complexity" evidence="10">
    <location>
        <begin position="495"/>
        <end position="505"/>
    </location>
</feature>
<feature type="transmembrane region" description="Helical" evidence="9">
    <location>
        <begin position="606"/>
        <end position="624"/>
    </location>
</feature>
<comment type="similarity">
    <text evidence="2 9">Belongs to the anion exchanger (TC 2.A.31) family.</text>
</comment>
<dbReference type="GO" id="GO:0005452">
    <property type="term" value="F:solute:inorganic anion antiporter activity"/>
    <property type="evidence" value="ECO:0007669"/>
    <property type="project" value="InterPro"/>
</dbReference>
<evidence type="ECO:0000313" key="13">
    <source>
        <dbReference type="EMBL" id="VDK49550.1"/>
    </source>
</evidence>
<dbReference type="PRINTS" id="PR01231">
    <property type="entry name" value="HCO3TRNSPORT"/>
</dbReference>
<dbReference type="SUPFAM" id="SSF55804">
    <property type="entry name" value="Phoshotransferase/anion transport protein"/>
    <property type="match status" value="1"/>
</dbReference>
<feature type="compositionally biased region" description="Polar residues" evidence="10">
    <location>
        <begin position="1214"/>
        <end position="1225"/>
    </location>
</feature>
<evidence type="ECO:0000256" key="3">
    <source>
        <dbReference type="ARBA" id="ARBA00022448"/>
    </source>
</evidence>
<keyword evidence="3 9" id="KW-0813">Transport</keyword>
<dbReference type="PANTHER" id="PTHR11453:SF36">
    <property type="entry name" value="ANION EXCHANGE PROTEIN"/>
    <property type="match status" value="1"/>
</dbReference>
<feature type="transmembrane region" description="Helical" evidence="9">
    <location>
        <begin position="790"/>
        <end position="807"/>
    </location>
</feature>
<evidence type="ECO:0000313" key="14">
    <source>
        <dbReference type="Proteomes" id="UP000267096"/>
    </source>
</evidence>
<reference evidence="13 14" key="2">
    <citation type="submission" date="2018-11" db="EMBL/GenBank/DDBJ databases">
        <authorList>
            <consortium name="Pathogen Informatics"/>
        </authorList>
    </citation>
    <scope>NUCLEOTIDE SEQUENCE [LARGE SCALE GENOMIC DNA]</scope>
</reference>
<dbReference type="WBParaSite" id="ASIM_0001394401-mRNA-1">
    <property type="protein sequence ID" value="ASIM_0001394401-mRNA-1"/>
    <property type="gene ID" value="ASIM_0001394401"/>
</dbReference>
<evidence type="ECO:0000256" key="1">
    <source>
        <dbReference type="ARBA" id="ARBA00004651"/>
    </source>
</evidence>
<dbReference type="NCBIfam" id="TIGR00834">
    <property type="entry name" value="ae"/>
    <property type="match status" value="1"/>
</dbReference>
<dbReference type="OrthoDB" id="1735926at2759"/>
<dbReference type="GO" id="GO:0051453">
    <property type="term" value="P:regulation of intracellular pH"/>
    <property type="evidence" value="ECO:0007669"/>
    <property type="project" value="TreeGrafter"/>
</dbReference>
<feature type="domain" description="Bicarbonate transporter-like transmembrane" evidence="11">
    <location>
        <begin position="548"/>
        <end position="1106"/>
    </location>
</feature>
<feature type="transmembrane region" description="Helical" evidence="9">
    <location>
        <begin position="875"/>
        <end position="894"/>
    </location>
</feature>
<evidence type="ECO:0000256" key="7">
    <source>
        <dbReference type="ARBA" id="ARBA00023065"/>
    </source>
</evidence>
<feature type="domain" description="Band 3 cytoplasmic" evidence="12">
    <location>
        <begin position="423"/>
        <end position="494"/>
    </location>
</feature>
<feature type="transmembrane region" description="Helical" evidence="9">
    <location>
        <begin position="693"/>
        <end position="711"/>
    </location>
</feature>
<dbReference type="PANTHER" id="PTHR11453">
    <property type="entry name" value="ANION EXCHANGE PROTEIN"/>
    <property type="match status" value="1"/>
</dbReference>
<feature type="transmembrane region" description="Helical" evidence="9">
    <location>
        <begin position="827"/>
        <end position="845"/>
    </location>
</feature>
<dbReference type="GO" id="GO:0005886">
    <property type="term" value="C:plasma membrane"/>
    <property type="evidence" value="ECO:0007669"/>
    <property type="project" value="UniProtKB-SubCell"/>
</dbReference>
<dbReference type="InterPro" id="IPR011531">
    <property type="entry name" value="HCO3_transpt-like_TM_dom"/>
</dbReference>
<feature type="region of interest" description="Disordered" evidence="10">
    <location>
        <begin position="1178"/>
        <end position="1238"/>
    </location>
</feature>
<evidence type="ECO:0000256" key="6">
    <source>
        <dbReference type="ARBA" id="ARBA00022989"/>
    </source>
</evidence>
<comment type="subcellular location">
    <subcellularLocation>
        <location evidence="1">Cell membrane</location>
        <topology evidence="1">Multi-pass membrane protein</topology>
    </subcellularLocation>
    <subcellularLocation>
        <location evidence="9">Membrane</location>
        <topology evidence="9">Multi-pass membrane protein</topology>
    </subcellularLocation>
</comment>
<feature type="compositionally biased region" description="Basic and acidic residues" evidence="10">
    <location>
        <begin position="1228"/>
        <end position="1238"/>
    </location>
</feature>
<feature type="transmembrane region" description="Helical" evidence="9">
    <location>
        <begin position="1046"/>
        <end position="1064"/>
    </location>
</feature>
<feature type="transmembrane region" description="Helical" evidence="9">
    <location>
        <begin position="1070"/>
        <end position="1089"/>
    </location>
</feature>
<dbReference type="Gene3D" id="1.10.287.570">
    <property type="entry name" value="Helical hairpin bin"/>
    <property type="match status" value="1"/>
</dbReference>
<dbReference type="Pfam" id="PF07565">
    <property type="entry name" value="Band_3_cyto"/>
    <property type="match status" value="2"/>
</dbReference>
<proteinExistence type="inferred from homology"/>
<feature type="compositionally biased region" description="Basic and acidic residues" evidence="10">
    <location>
        <begin position="524"/>
        <end position="537"/>
    </location>
</feature>
<organism evidence="15">
    <name type="scientific">Anisakis simplex</name>
    <name type="common">Herring worm</name>
    <dbReference type="NCBI Taxonomy" id="6269"/>
    <lineage>
        <taxon>Eukaryota</taxon>
        <taxon>Metazoa</taxon>
        <taxon>Ecdysozoa</taxon>
        <taxon>Nematoda</taxon>
        <taxon>Chromadorea</taxon>
        <taxon>Rhabditida</taxon>
        <taxon>Spirurina</taxon>
        <taxon>Ascaridomorpha</taxon>
        <taxon>Ascaridoidea</taxon>
        <taxon>Anisakidae</taxon>
        <taxon>Anisakis</taxon>
        <taxon>Anisakis simplex complex</taxon>
    </lineage>
</organism>
<feature type="transmembrane region" description="Helical" evidence="9">
    <location>
        <begin position="576"/>
        <end position="597"/>
    </location>
</feature>
<keyword evidence="6 9" id="KW-1133">Transmembrane helix</keyword>
<evidence type="ECO:0000259" key="12">
    <source>
        <dbReference type="Pfam" id="PF07565"/>
    </source>
</evidence>
<feature type="transmembrane region" description="Helical" evidence="9">
    <location>
        <begin position="1001"/>
        <end position="1025"/>
    </location>
</feature>
<dbReference type="GO" id="GO:0008509">
    <property type="term" value="F:monoatomic anion transmembrane transporter activity"/>
    <property type="evidence" value="ECO:0007669"/>
    <property type="project" value="InterPro"/>
</dbReference>
<sequence>MSSNESVVCATPPLAEEEEEDENQLQNESNQETTAYSIPISEQQKQEQSSSTSSSNNQQQISMNIADNDNTIANTFTDAHRDSIWMSMGIHMSDEEARKRRMSRRRESMEQAEQLAALAPGTRVMFLLKEKNEMPALFTEMGELSRSGAVEEWRETARWVKFEEDVEEGGNRWSKPHVATLSLHSLFQLRSCLLNGVVHMDSEAATHAELIEELLEKFVAEGQLEESDKDQVRQVLSRRHTHQYEQARGVGNGNGGAQGGFLNAVRSISDIGKTFSHGRNLGKIDETIPEGSAVSGGHANTSSGNVLASTTASHATTTSSTTPSQKSPTLQLPKVGSVPKDISREGSHADIKGNTHFMKKLPLGAEASNVLIGEVDFLSHHITAFVRLKTAAILGDLTEVTNSFLKHLKYLPDRFVYKGIDFQVPVPTRFFFILLGPSGHAAQYREIGRAIATLMSDEIFHDVAYKARNRGDLLDGVDEFLDQVTVLPPGEWDPNIRIEPPNRIPSQDKRKQVGSELLLTESPPPKKKEDFDEDPHGNDPALKRTGHLCGGLILDIKRKIPWYFSDFRDALNLQCIATFCFMYFALLAPIVTFGGLLEEATHQRMAAMENLFGGAICGVIYHMFSGQPLTIIGSTGPVLVFETIVFDMCTTLSLDYLSFRFWVHVWTAFILFVMVVTDASSLVSYITRFTEESFATLIAVIFIYEAIMKLAKIKDQLDVIEYSRTVVDGTCQCIGGGAPVSKVLTAAHKKGWQIVHNDTYVDYSQVGLEQCRVLLGKLDGESCYVLYDKLLMSLVLMLGTFFLAITFKKMRNSCYFPSRVRQVFSDFAVMISIFIMTLVDMYVGINTPKLNVPSTFRPTWEGRGWFIPPFNGNPLWTAPAASIPALLACILIFMDQQITTVIVNRKENKLKKGCGYHLDLFVLGCLIFVVGVLGLPIYVAATVLSINHVNSLRVESESRAPGEVAQFIGVREQRLTGVITFAFIGLSVLMTRVLSYIPMPVLYGVFLYMGIAALGGIQLFDRILLLLMPMKYQPDTIYIRHVPISVIHKFTFCQFACLAVLWTIKSIKRTSIAFPIMVLVVMVAVRKLMEKFFSERDLRYLDDKMPDFHLRKKEDLKRKESEGEEIDIDLEENQGTIHAVKTEAHLHIPMASGNVIKIPLAAIQEPSHNINISKEVNKSGMEVSSSRPHLASREDDDTLEDEEAIMIKVIKPSPHSSNVQLNNEETPLLDKDKTDTAV</sequence>
<feature type="compositionally biased region" description="Acidic residues" evidence="10">
    <location>
        <begin position="1194"/>
        <end position="1204"/>
    </location>
</feature>
<dbReference type="AlphaFoldDB" id="A0A158PP94"/>
<evidence type="ECO:0000259" key="11">
    <source>
        <dbReference type="Pfam" id="PF00955"/>
    </source>
</evidence>
<evidence type="ECO:0000256" key="5">
    <source>
        <dbReference type="ARBA" id="ARBA00022692"/>
    </source>
</evidence>
<evidence type="ECO:0000256" key="8">
    <source>
        <dbReference type="ARBA" id="ARBA00023136"/>
    </source>
</evidence>
<feature type="domain" description="Band 3 cytoplasmic" evidence="12">
    <location>
        <begin position="136"/>
        <end position="401"/>
    </location>
</feature>
<feature type="region of interest" description="Disordered" evidence="10">
    <location>
        <begin position="1"/>
        <end position="59"/>
    </location>
</feature>
<evidence type="ECO:0000256" key="2">
    <source>
        <dbReference type="ARBA" id="ARBA00010993"/>
    </source>
</evidence>
<keyword evidence="5 9" id="KW-0812">Transmembrane</keyword>
<dbReference type="Pfam" id="PF00955">
    <property type="entry name" value="HCO3_cotransp"/>
    <property type="match status" value="1"/>
</dbReference>
<feature type="region of interest" description="Disordered" evidence="10">
    <location>
        <begin position="492"/>
        <end position="542"/>
    </location>
</feature>
<dbReference type="InterPro" id="IPR003020">
    <property type="entry name" value="HCO3_transpt_euk"/>
</dbReference>
<name>A0A158PP94_ANISI</name>
<feature type="transmembrane region" description="Helical" evidence="9">
    <location>
        <begin position="914"/>
        <end position="931"/>
    </location>
</feature>
<dbReference type="InterPro" id="IPR016152">
    <property type="entry name" value="PTrfase/Anion_transptr"/>
</dbReference>
<feature type="transmembrane region" description="Helical" evidence="9">
    <location>
        <begin position="661"/>
        <end position="686"/>
    </location>
</feature>
<gene>
    <name evidence="13" type="ORF">ASIM_LOCUS13372</name>
</gene>
<dbReference type="FunFam" id="1.10.287.570:FF:000001">
    <property type="entry name" value="Anion exchange protein"/>
    <property type="match status" value="1"/>
</dbReference>
<dbReference type="GO" id="GO:0008510">
    <property type="term" value="F:sodium:bicarbonate symporter activity"/>
    <property type="evidence" value="ECO:0007669"/>
    <property type="project" value="TreeGrafter"/>
</dbReference>
<dbReference type="EMBL" id="UYRR01031374">
    <property type="protein sequence ID" value="VDK49550.1"/>
    <property type="molecule type" value="Genomic_DNA"/>
</dbReference>
<keyword evidence="8 9" id="KW-0472">Membrane</keyword>
<accession>A0A158PP94</accession>